<organism evidence="1 2">
    <name type="scientific">Brachionus plicatilis</name>
    <name type="common">Marine rotifer</name>
    <name type="synonym">Brachionus muelleri</name>
    <dbReference type="NCBI Taxonomy" id="10195"/>
    <lineage>
        <taxon>Eukaryota</taxon>
        <taxon>Metazoa</taxon>
        <taxon>Spiralia</taxon>
        <taxon>Gnathifera</taxon>
        <taxon>Rotifera</taxon>
        <taxon>Eurotatoria</taxon>
        <taxon>Monogononta</taxon>
        <taxon>Pseudotrocha</taxon>
        <taxon>Ploima</taxon>
        <taxon>Brachionidae</taxon>
        <taxon>Brachionus</taxon>
    </lineage>
</organism>
<sequence>MVKNCFFNTKMTASINFDQKARLEHNMRYFAQVKPTFVLERNFGSTNSWPPDKNLVAQLFLAGLLGGPKL</sequence>
<proteinExistence type="predicted"/>
<keyword evidence="2" id="KW-1185">Reference proteome</keyword>
<evidence type="ECO:0000313" key="1">
    <source>
        <dbReference type="EMBL" id="RNA35373.1"/>
    </source>
</evidence>
<evidence type="ECO:0000313" key="2">
    <source>
        <dbReference type="Proteomes" id="UP000276133"/>
    </source>
</evidence>
<accession>A0A3M7SHU9</accession>
<gene>
    <name evidence="1" type="ORF">BpHYR1_019595</name>
</gene>
<name>A0A3M7SHU9_BRAPC</name>
<protein>
    <submittedName>
        <fullName evidence="1">Uncharacterized protein</fullName>
    </submittedName>
</protein>
<dbReference type="Proteomes" id="UP000276133">
    <property type="component" value="Unassembled WGS sequence"/>
</dbReference>
<reference evidence="1 2" key="1">
    <citation type="journal article" date="2018" name="Sci. Rep.">
        <title>Genomic signatures of local adaptation to the degree of environmental predictability in rotifers.</title>
        <authorList>
            <person name="Franch-Gras L."/>
            <person name="Hahn C."/>
            <person name="Garcia-Roger E.M."/>
            <person name="Carmona M.J."/>
            <person name="Serra M."/>
            <person name="Gomez A."/>
        </authorList>
    </citation>
    <scope>NUCLEOTIDE SEQUENCE [LARGE SCALE GENOMIC DNA]</scope>
    <source>
        <strain evidence="1">HYR1</strain>
    </source>
</reference>
<dbReference type="AlphaFoldDB" id="A0A3M7SHU9"/>
<comment type="caution">
    <text evidence="1">The sequence shown here is derived from an EMBL/GenBank/DDBJ whole genome shotgun (WGS) entry which is preliminary data.</text>
</comment>
<dbReference type="EMBL" id="REGN01001332">
    <property type="protein sequence ID" value="RNA35373.1"/>
    <property type="molecule type" value="Genomic_DNA"/>
</dbReference>